<accession>A0A848KYK0</accession>
<dbReference type="Gene3D" id="3.50.50.60">
    <property type="entry name" value="FAD/NAD(P)-binding domain"/>
    <property type="match status" value="1"/>
</dbReference>
<evidence type="ECO:0000313" key="2">
    <source>
        <dbReference type="Proteomes" id="UP000550729"/>
    </source>
</evidence>
<dbReference type="RefSeq" id="WP_170195957.1">
    <property type="nucleotide sequence ID" value="NZ_JABBNB010000023.1"/>
</dbReference>
<keyword evidence="2" id="KW-1185">Reference proteome</keyword>
<dbReference type="PANTHER" id="PTHR10668:SF105">
    <property type="entry name" value="DEHYDROGENASE-RELATED"/>
    <property type="match status" value="1"/>
</dbReference>
<reference evidence="1 2" key="1">
    <citation type="submission" date="2020-04" db="EMBL/GenBank/DDBJ databases">
        <title>Gordonia sp. nov. TBRC 11910.</title>
        <authorList>
            <person name="Suriyachadkun C."/>
        </authorList>
    </citation>
    <scope>NUCLEOTIDE SEQUENCE [LARGE SCALE GENOMIC DNA]</scope>
    <source>
        <strain evidence="1 2">TBRC 11910</strain>
    </source>
</reference>
<sequence>MSYDAVVVGSGPNGLTAAITFAEAGWSVLVIEGADTIGGGLRSSELFEAGNRHDVCAAVHPLGFISPAWMRWPLDEHGLRWLTPDVSFTHVFDAARTLSVERSWEQTLRNLGVDAARWRRVLGPLSGDPARLARQVLSPLSFPDDPRPWLSFGPRALCSTDLLTAAFTTDDAKTAFAAVAAHGIRPTSAPASAAAGLLLTAAASTTGWPIARGGSQAIADALAGVLHGFSGRVETGWQITAFDEIPRARAVLFDTSPTALAAILGDRLPAGYRRRLAGYRYGPGVCKVDYLLSEPIPWRGRDLARTATFHLATSYDVIRTVEADVAAGRHPLRPWLLGGEPTRIDPSRAASNRHVAWSYCHVPHGSDVDMSEAMTAEIERCAPGFRDVILASRVITAADYSRYNPNLVGGDIGCGASSLRQLLARPVMSANPYATPVDGVYLCSSATPPGGGAHGMSGYNAARAILRMGNLARRTGEAQR</sequence>
<dbReference type="Pfam" id="PF13450">
    <property type="entry name" value="NAD_binding_8"/>
    <property type="match status" value="1"/>
</dbReference>
<protein>
    <submittedName>
        <fullName evidence="1">NAD(P)/FAD-dependent oxidoreductase</fullName>
    </submittedName>
</protein>
<proteinExistence type="predicted"/>
<comment type="caution">
    <text evidence="1">The sequence shown here is derived from an EMBL/GenBank/DDBJ whole genome shotgun (WGS) entry which is preliminary data.</text>
</comment>
<gene>
    <name evidence="1" type="ORF">HH308_19735</name>
</gene>
<dbReference type="SUPFAM" id="SSF51905">
    <property type="entry name" value="FAD/NAD(P)-binding domain"/>
    <property type="match status" value="1"/>
</dbReference>
<name>A0A848KYK0_9ACTN</name>
<evidence type="ECO:0000313" key="1">
    <source>
        <dbReference type="EMBL" id="NMO03449.1"/>
    </source>
</evidence>
<organism evidence="1 2">
    <name type="scientific">Gordonia asplenii</name>
    <dbReference type="NCBI Taxonomy" id="2725283"/>
    <lineage>
        <taxon>Bacteria</taxon>
        <taxon>Bacillati</taxon>
        <taxon>Actinomycetota</taxon>
        <taxon>Actinomycetes</taxon>
        <taxon>Mycobacteriales</taxon>
        <taxon>Gordoniaceae</taxon>
        <taxon>Gordonia</taxon>
    </lineage>
</organism>
<dbReference type="PANTHER" id="PTHR10668">
    <property type="entry name" value="PHYTOENE DEHYDROGENASE"/>
    <property type="match status" value="1"/>
</dbReference>
<dbReference type="InterPro" id="IPR036188">
    <property type="entry name" value="FAD/NAD-bd_sf"/>
</dbReference>
<dbReference type="Proteomes" id="UP000550729">
    <property type="component" value="Unassembled WGS sequence"/>
</dbReference>
<dbReference type="EMBL" id="JABBNB010000023">
    <property type="protein sequence ID" value="NMO03449.1"/>
    <property type="molecule type" value="Genomic_DNA"/>
</dbReference>
<dbReference type="AlphaFoldDB" id="A0A848KYK0"/>